<dbReference type="InterPro" id="IPR012885">
    <property type="entry name" value="F-box_Sdz-33"/>
</dbReference>
<organism evidence="3">
    <name type="scientific">Caenorhabditis brenneri</name>
    <name type="common">Nematode worm</name>
    <dbReference type="NCBI Taxonomy" id="135651"/>
    <lineage>
        <taxon>Eukaryota</taxon>
        <taxon>Metazoa</taxon>
        <taxon>Ecdysozoa</taxon>
        <taxon>Nematoda</taxon>
        <taxon>Chromadorea</taxon>
        <taxon>Rhabditida</taxon>
        <taxon>Rhabditina</taxon>
        <taxon>Rhabditomorpha</taxon>
        <taxon>Rhabditoidea</taxon>
        <taxon>Rhabditidae</taxon>
        <taxon>Peloderinae</taxon>
        <taxon>Caenorhabditis</taxon>
    </lineage>
</organism>
<dbReference type="eggNOG" id="ENOG502THGI">
    <property type="taxonomic scope" value="Eukaryota"/>
</dbReference>
<dbReference type="OMA" id="HLTFIVY"/>
<feature type="domain" description="Sdz-33 F-box" evidence="1">
    <location>
        <begin position="206"/>
        <end position="265"/>
    </location>
</feature>
<evidence type="ECO:0000313" key="3">
    <source>
        <dbReference type="Proteomes" id="UP000008068"/>
    </source>
</evidence>
<protein>
    <recommendedName>
        <fullName evidence="1">Sdz-33 F-box domain-containing protein</fullName>
    </recommendedName>
</protein>
<keyword evidence="3" id="KW-1185">Reference proteome</keyword>
<dbReference type="PANTHER" id="PTHR21503:SF36">
    <property type="entry name" value="F-BOX ASSOCIATED DOMAIN-CONTAINING PROTEIN"/>
    <property type="match status" value="1"/>
</dbReference>
<dbReference type="EMBL" id="GL379809">
    <property type="protein sequence ID" value="EGT42553.1"/>
    <property type="molecule type" value="Genomic_DNA"/>
</dbReference>
<sequence>MSSMELSQLNYVALRHISEKTCEMSLINLAISLANTHSQFNPAKKQIQSIEVNVHETSCVITMSFSKKREVYWKISTSESDLKGRGRRDEFELGGVIVKNRRYQTKDKFVIFSHCQNDINTCQNLVQIIFNLFKADQFCFYTARKFDITKLLIFPGFNQVENLTFIFYHPVSDKEFSLFWDTITPKKSLVFNFNGYNNKNRMGKINFDHENLEFCSSQWLNEQELFEINSKKIVLKHSVFTDKLMNEYIKKWMSGEDSKLEKLTIDIQNGYLDVILDGIPSKSMDEIKEERDLEEKNLEFREDNVFDELKYKFDANSARQLTRSDGKVASVQLKEGTRLYFVVWNEENPKISDKPIINNFVELL</sequence>
<dbReference type="PANTHER" id="PTHR21503">
    <property type="entry name" value="F-BOX-CONTAINING HYPOTHETICAL PROTEIN C.ELEGANS"/>
    <property type="match status" value="1"/>
</dbReference>
<proteinExistence type="predicted"/>
<evidence type="ECO:0000313" key="2">
    <source>
        <dbReference type="EMBL" id="EGT42553.1"/>
    </source>
</evidence>
<evidence type="ECO:0000259" key="1">
    <source>
        <dbReference type="Pfam" id="PF07735"/>
    </source>
</evidence>
<gene>
    <name evidence="2" type="ORF">CAEBREN_16024</name>
</gene>
<dbReference type="InParanoid" id="G0MRL3"/>
<reference evidence="3" key="1">
    <citation type="submission" date="2011-07" db="EMBL/GenBank/DDBJ databases">
        <authorList>
            <consortium name="Caenorhabditis brenneri Sequencing and Analysis Consortium"/>
            <person name="Wilson R.K."/>
        </authorList>
    </citation>
    <scope>NUCLEOTIDE SEQUENCE [LARGE SCALE GENOMIC DNA]</scope>
    <source>
        <strain evidence="3">PB2801</strain>
    </source>
</reference>
<dbReference type="Pfam" id="PF07735">
    <property type="entry name" value="FBA_2"/>
    <property type="match status" value="1"/>
</dbReference>
<accession>G0MRL3</accession>
<name>G0MRL3_CAEBE</name>
<dbReference type="AlphaFoldDB" id="G0MRL3"/>
<dbReference type="Proteomes" id="UP000008068">
    <property type="component" value="Unassembled WGS sequence"/>
</dbReference>
<dbReference type="HOGENOM" id="CLU_761258_0_0_1"/>
<dbReference type="OrthoDB" id="5819377at2759"/>
<dbReference type="FunCoup" id="G0MRL3">
    <property type="interactions" value="1113"/>
</dbReference>